<dbReference type="CDD" id="cd11010">
    <property type="entry name" value="S1-P1_nuclease"/>
    <property type="match status" value="1"/>
</dbReference>
<evidence type="ECO:0000256" key="11">
    <source>
        <dbReference type="ARBA" id="ARBA00023180"/>
    </source>
</evidence>
<sequence length="290" mass="33052">MAILPSARSLRFLIFTFIETNSPMFYLFDEEFDVCFCLRQSRLSRAAADAVQRLLPEYANGELANVCIWADRIKFRYRWSSALHYVNTPESLCTYQYARDCKDENGVEGRCVAGAINNYTSQLLTYKTRSSSSQYNLTEALLFLSHFMGDIHQPLHVGFAEDKGGNTIEVHWYTRKQNLHHIWDSNIIETAEEKFYDSSVDGLIDAIQTNITKEWTDEVEEWEKCNSKKIACTDIYASESIRAACDWAYKGVTEGATLAAQYFSTRVPVVYLRLAQGGVRLAAVLNSIFG</sequence>
<dbReference type="InterPro" id="IPR003154">
    <property type="entry name" value="S1/P1nuclease"/>
</dbReference>
<keyword evidence="7" id="KW-0732">Signal</keyword>
<evidence type="ECO:0000256" key="6">
    <source>
        <dbReference type="ARBA" id="ARBA00022723"/>
    </source>
</evidence>
<dbReference type="GO" id="GO:0046872">
    <property type="term" value="F:metal ion binding"/>
    <property type="evidence" value="ECO:0007669"/>
    <property type="project" value="UniProtKB-KW"/>
</dbReference>
<dbReference type="GO" id="GO:0003676">
    <property type="term" value="F:nucleic acid binding"/>
    <property type="evidence" value="ECO:0007669"/>
    <property type="project" value="InterPro"/>
</dbReference>
<keyword evidence="5" id="KW-0540">Nuclease</keyword>
<keyword evidence="6" id="KW-0479">Metal-binding</keyword>
<keyword evidence="8 13" id="KW-0255">Endonuclease</keyword>
<proteinExistence type="inferred from homology"/>
<keyword evidence="9" id="KW-0378">Hydrolase</keyword>
<dbReference type="PANTHER" id="PTHR33146">
    <property type="entry name" value="ENDONUCLEASE 4"/>
    <property type="match status" value="1"/>
</dbReference>
<evidence type="ECO:0000256" key="4">
    <source>
        <dbReference type="ARBA" id="ARBA00012562"/>
    </source>
</evidence>
<evidence type="ECO:0000256" key="8">
    <source>
        <dbReference type="ARBA" id="ARBA00022759"/>
    </source>
</evidence>
<dbReference type="FunFam" id="1.10.575.10:FF:000002">
    <property type="entry name" value="Endonuclease 2"/>
    <property type="match status" value="1"/>
</dbReference>
<evidence type="ECO:0000256" key="10">
    <source>
        <dbReference type="ARBA" id="ARBA00023157"/>
    </source>
</evidence>
<dbReference type="EC" id="3.1.30.1" evidence="4"/>
<evidence type="ECO:0000256" key="5">
    <source>
        <dbReference type="ARBA" id="ARBA00022722"/>
    </source>
</evidence>
<gene>
    <name evidence="13" type="primary">LOC111449527</name>
</gene>
<keyword evidence="10" id="KW-1015">Disulfide bond</keyword>
<accession>A0A6J1G093</accession>
<evidence type="ECO:0000313" key="12">
    <source>
        <dbReference type="Proteomes" id="UP000504609"/>
    </source>
</evidence>
<dbReference type="Pfam" id="PF02265">
    <property type="entry name" value="S1-P1_nuclease"/>
    <property type="match status" value="1"/>
</dbReference>
<keyword evidence="12" id="KW-1185">Reference proteome</keyword>
<keyword evidence="11" id="KW-0325">Glycoprotein</keyword>
<dbReference type="GeneID" id="111449527"/>
<dbReference type="KEGG" id="cmos:111449527"/>
<comment type="similarity">
    <text evidence="2">Belongs to the nuclease type I family.</text>
</comment>
<dbReference type="GO" id="GO:0006308">
    <property type="term" value="P:DNA catabolic process"/>
    <property type="evidence" value="ECO:0007669"/>
    <property type="project" value="InterPro"/>
</dbReference>
<dbReference type="RefSeq" id="XP_022945221.1">
    <property type="nucleotide sequence ID" value="XM_023089453.1"/>
</dbReference>
<evidence type="ECO:0000256" key="2">
    <source>
        <dbReference type="ARBA" id="ARBA00009547"/>
    </source>
</evidence>
<protein>
    <recommendedName>
        <fullName evidence="4">Aspergillus nuclease S1</fullName>
        <ecNumber evidence="4">3.1.30.1</ecNumber>
    </recommendedName>
</protein>
<evidence type="ECO:0000256" key="1">
    <source>
        <dbReference type="ARBA" id="ARBA00000245"/>
    </source>
</evidence>
<evidence type="ECO:0000313" key="13">
    <source>
        <dbReference type="RefSeq" id="XP_022945221.1"/>
    </source>
</evidence>
<dbReference type="GO" id="GO:0000014">
    <property type="term" value="F:single-stranded DNA endodeoxyribonuclease activity"/>
    <property type="evidence" value="ECO:0007669"/>
    <property type="project" value="UniProtKB-ARBA"/>
</dbReference>
<dbReference type="Proteomes" id="UP000504609">
    <property type="component" value="Unplaced"/>
</dbReference>
<dbReference type="InterPro" id="IPR008947">
    <property type="entry name" value="PLipase_C/P1_nuclease_dom_sf"/>
</dbReference>
<organism evidence="12 13">
    <name type="scientific">Cucurbita moschata</name>
    <name type="common">Winter crookneck squash</name>
    <name type="synonym">Cucurbita pepo var. moschata</name>
    <dbReference type="NCBI Taxonomy" id="3662"/>
    <lineage>
        <taxon>Eukaryota</taxon>
        <taxon>Viridiplantae</taxon>
        <taxon>Streptophyta</taxon>
        <taxon>Embryophyta</taxon>
        <taxon>Tracheophyta</taxon>
        <taxon>Spermatophyta</taxon>
        <taxon>Magnoliopsida</taxon>
        <taxon>eudicotyledons</taxon>
        <taxon>Gunneridae</taxon>
        <taxon>Pentapetalae</taxon>
        <taxon>rosids</taxon>
        <taxon>fabids</taxon>
        <taxon>Cucurbitales</taxon>
        <taxon>Cucurbitaceae</taxon>
        <taxon>Cucurbiteae</taxon>
        <taxon>Cucurbita</taxon>
    </lineage>
</organism>
<evidence type="ECO:0000256" key="7">
    <source>
        <dbReference type="ARBA" id="ARBA00022729"/>
    </source>
</evidence>
<dbReference type="SUPFAM" id="SSF48537">
    <property type="entry name" value="Phospholipase C/P1 nuclease"/>
    <property type="match status" value="1"/>
</dbReference>
<dbReference type="Gene3D" id="1.10.575.10">
    <property type="entry name" value="P1 Nuclease"/>
    <property type="match status" value="1"/>
</dbReference>
<evidence type="ECO:0000256" key="9">
    <source>
        <dbReference type="ARBA" id="ARBA00022801"/>
    </source>
</evidence>
<reference evidence="13" key="1">
    <citation type="submission" date="2025-08" db="UniProtKB">
        <authorList>
            <consortium name="RefSeq"/>
        </authorList>
    </citation>
    <scope>IDENTIFICATION</scope>
    <source>
        <tissue evidence="13">Young leaves</tissue>
    </source>
</reference>
<dbReference type="AlphaFoldDB" id="A0A6J1G093"/>
<dbReference type="GO" id="GO:0004521">
    <property type="term" value="F:RNA endonuclease activity"/>
    <property type="evidence" value="ECO:0007669"/>
    <property type="project" value="UniProtKB-ARBA"/>
</dbReference>
<name>A0A6J1G093_CUCMO</name>
<comment type="catalytic activity">
    <reaction evidence="1">
        <text>Endonucleolytic cleavage to 5'-phosphomononucleotide and 5'-phosphooligonucleotide end-products.</text>
        <dbReference type="EC" id="3.1.30.1"/>
    </reaction>
</comment>
<comment type="subunit">
    <text evidence="3">Monomer.</text>
</comment>
<dbReference type="PANTHER" id="PTHR33146:SF27">
    <property type="entry name" value="ENDONUCLEASE 2"/>
    <property type="match status" value="1"/>
</dbReference>
<evidence type="ECO:0000256" key="3">
    <source>
        <dbReference type="ARBA" id="ARBA00011245"/>
    </source>
</evidence>